<evidence type="ECO:0000313" key="3">
    <source>
        <dbReference type="EMBL" id="EFJ17951.1"/>
    </source>
</evidence>
<dbReference type="KEGG" id="smo:SELMODRAFT_444798"/>
<name>D8SD16_SELML</name>
<dbReference type="EMBL" id="GL377612">
    <property type="protein sequence ID" value="EFJ17951.1"/>
    <property type="molecule type" value="Genomic_DNA"/>
</dbReference>
<dbReference type="AlphaFoldDB" id="D8SD16"/>
<reference evidence="3 4" key="1">
    <citation type="journal article" date="2011" name="Science">
        <title>The Selaginella genome identifies genetic changes associated with the evolution of vascular plants.</title>
        <authorList>
            <person name="Banks J.A."/>
            <person name="Nishiyama T."/>
            <person name="Hasebe M."/>
            <person name="Bowman J.L."/>
            <person name="Gribskov M."/>
            <person name="dePamphilis C."/>
            <person name="Albert V.A."/>
            <person name="Aono N."/>
            <person name="Aoyama T."/>
            <person name="Ambrose B.A."/>
            <person name="Ashton N.W."/>
            <person name="Axtell M.J."/>
            <person name="Barker E."/>
            <person name="Barker M.S."/>
            <person name="Bennetzen J.L."/>
            <person name="Bonawitz N.D."/>
            <person name="Chapple C."/>
            <person name="Cheng C."/>
            <person name="Correa L.G."/>
            <person name="Dacre M."/>
            <person name="DeBarry J."/>
            <person name="Dreyer I."/>
            <person name="Elias M."/>
            <person name="Engstrom E.M."/>
            <person name="Estelle M."/>
            <person name="Feng L."/>
            <person name="Finet C."/>
            <person name="Floyd S.K."/>
            <person name="Frommer W.B."/>
            <person name="Fujita T."/>
            <person name="Gramzow L."/>
            <person name="Gutensohn M."/>
            <person name="Harholt J."/>
            <person name="Hattori M."/>
            <person name="Heyl A."/>
            <person name="Hirai T."/>
            <person name="Hiwatashi Y."/>
            <person name="Ishikawa M."/>
            <person name="Iwata M."/>
            <person name="Karol K.G."/>
            <person name="Koehler B."/>
            <person name="Kolukisaoglu U."/>
            <person name="Kubo M."/>
            <person name="Kurata T."/>
            <person name="Lalonde S."/>
            <person name="Li K."/>
            <person name="Li Y."/>
            <person name="Litt A."/>
            <person name="Lyons E."/>
            <person name="Manning G."/>
            <person name="Maruyama T."/>
            <person name="Michael T.P."/>
            <person name="Mikami K."/>
            <person name="Miyazaki S."/>
            <person name="Morinaga S."/>
            <person name="Murata T."/>
            <person name="Mueller-Roeber B."/>
            <person name="Nelson D.R."/>
            <person name="Obara M."/>
            <person name="Oguri Y."/>
            <person name="Olmstead R.G."/>
            <person name="Onodera N."/>
            <person name="Petersen B.L."/>
            <person name="Pils B."/>
            <person name="Prigge M."/>
            <person name="Rensing S.A."/>
            <person name="Riano-Pachon D.M."/>
            <person name="Roberts A.W."/>
            <person name="Sato Y."/>
            <person name="Scheller H.V."/>
            <person name="Schulz B."/>
            <person name="Schulz C."/>
            <person name="Shakirov E.V."/>
            <person name="Shibagaki N."/>
            <person name="Shinohara N."/>
            <person name="Shippen D.E."/>
            <person name="Soerensen I."/>
            <person name="Sotooka R."/>
            <person name="Sugimoto N."/>
            <person name="Sugita M."/>
            <person name="Sumikawa N."/>
            <person name="Tanurdzic M."/>
            <person name="Theissen G."/>
            <person name="Ulvskov P."/>
            <person name="Wakazuki S."/>
            <person name="Weng J.K."/>
            <person name="Willats W.W."/>
            <person name="Wipf D."/>
            <person name="Wolf P.G."/>
            <person name="Yang L."/>
            <person name="Zimmer A.D."/>
            <person name="Zhu Q."/>
            <person name="Mitros T."/>
            <person name="Hellsten U."/>
            <person name="Loque D."/>
            <person name="Otillar R."/>
            <person name="Salamov A."/>
            <person name="Schmutz J."/>
            <person name="Shapiro H."/>
            <person name="Lindquist E."/>
            <person name="Lucas S."/>
            <person name="Rokhsar D."/>
            <person name="Grigoriev I.V."/>
        </authorList>
    </citation>
    <scope>NUCLEOTIDE SEQUENCE [LARGE SCALE GENOMIC DNA]</scope>
</reference>
<evidence type="ECO:0000313" key="4">
    <source>
        <dbReference type="Proteomes" id="UP000001514"/>
    </source>
</evidence>
<organism evidence="4">
    <name type="scientific">Selaginella moellendorffii</name>
    <name type="common">Spikemoss</name>
    <dbReference type="NCBI Taxonomy" id="88036"/>
    <lineage>
        <taxon>Eukaryota</taxon>
        <taxon>Viridiplantae</taxon>
        <taxon>Streptophyta</taxon>
        <taxon>Embryophyta</taxon>
        <taxon>Tracheophyta</taxon>
        <taxon>Lycopodiopsida</taxon>
        <taxon>Selaginellales</taxon>
        <taxon>Selaginellaceae</taxon>
        <taxon>Selaginella</taxon>
    </lineage>
</organism>
<dbReference type="Proteomes" id="UP000001514">
    <property type="component" value="Unassembled WGS sequence"/>
</dbReference>
<dbReference type="Gramene" id="EFJ17951">
    <property type="protein sequence ID" value="EFJ17951"/>
    <property type="gene ID" value="SELMODRAFT_444798"/>
</dbReference>
<accession>D8SD16</accession>
<proteinExistence type="predicted"/>
<dbReference type="HOGENOM" id="CLU_443725_0_0_1"/>
<dbReference type="STRING" id="88036.D8SD16"/>
<keyword evidence="4" id="KW-1185">Reference proteome</keyword>
<keyword evidence="2" id="KW-0732">Signal</keyword>
<evidence type="ECO:0000256" key="1">
    <source>
        <dbReference type="SAM" id="Coils"/>
    </source>
</evidence>
<dbReference type="InParanoid" id="D8SD16"/>
<evidence type="ECO:0000256" key="2">
    <source>
        <dbReference type="SAM" id="SignalP"/>
    </source>
</evidence>
<feature type="chain" id="PRO_5003122607" evidence="2">
    <location>
        <begin position="18"/>
        <end position="616"/>
    </location>
</feature>
<protein>
    <submittedName>
        <fullName evidence="3">Uncharacterized protein</fullName>
    </submittedName>
</protein>
<keyword evidence="1" id="KW-0175">Coiled coil</keyword>
<gene>
    <name evidence="3" type="ORF">SELMODRAFT_444798</name>
</gene>
<sequence length="616" mass="69745">MRFAVKVFGACFVSSAALFLRSKEVICEDAVETSVSKEIYKECEKTWKSVDPEGYLYIPNLFRRASKRANSKLYGGFPTFVGEDGGIHKVTGPAGGVMTGARQALEIFEARMYIHDGRRYRVDAAPGVLLWSGLRRAMQKVIEQQNWIADPKWVNFAKKTPEHHRDGYYKYVLNRLVCFHQPVGRDKYVRALAYVNGNKLTVVHVYNPGDYDVYTSTLDRLRNMHYLHMECFIRNFDALFGKHEEQVLKKDPWGIPGPGLDEYGTFDYAEELLQIIEEEKQQLQQQQQQLLQELKRQLDFELPEGFNQFGSNLHPGKCFILRSGSYGRLSDYDFSVDRRRSGHKWARDRDGLGKSCGFFPTCIRLLGLEAFAPRLRMAPENRKLPVHENIEVRLFLAKILFNEHAAERNSAGLREEKVSCAEQVSQLLDVGEVFRHVDETNMYDSEWYTLCILTGSGGCFSLSASLPAGRRTRLSHSPTPPSVAVAMAASEKPLDTCSTRGHISARALERKLRTLVQSSNNHVAPLIKTHSSIRAILFDGRQTSIHGEIVLLHGAGFVDDEDEKLALHTTQPSRYCINPRPPQELPPLHAGLANRQHPTGFYKHQSLAGARSETSS</sequence>
<feature type="coiled-coil region" evidence="1">
    <location>
        <begin position="266"/>
        <end position="300"/>
    </location>
</feature>
<feature type="signal peptide" evidence="2">
    <location>
        <begin position="1"/>
        <end position="17"/>
    </location>
</feature>